<feature type="transmembrane region" description="Helical" evidence="2">
    <location>
        <begin position="141"/>
        <end position="173"/>
    </location>
</feature>
<feature type="transmembrane region" description="Helical" evidence="2">
    <location>
        <begin position="185"/>
        <end position="203"/>
    </location>
</feature>
<feature type="transmembrane region" description="Helical" evidence="2">
    <location>
        <begin position="25"/>
        <end position="43"/>
    </location>
</feature>
<evidence type="ECO:0000256" key="2">
    <source>
        <dbReference type="SAM" id="Phobius"/>
    </source>
</evidence>
<dbReference type="GO" id="GO:0006465">
    <property type="term" value="P:signal peptide processing"/>
    <property type="evidence" value="ECO:0007669"/>
    <property type="project" value="TreeGrafter"/>
</dbReference>
<evidence type="ECO:0000313" key="5">
    <source>
        <dbReference type="Proteomes" id="UP000176339"/>
    </source>
</evidence>
<dbReference type="Gene3D" id="1.20.120.1220">
    <property type="match status" value="1"/>
</dbReference>
<keyword evidence="2" id="KW-1133">Transmembrane helix</keyword>
<evidence type="ECO:0000259" key="3">
    <source>
        <dbReference type="Pfam" id="PF01478"/>
    </source>
</evidence>
<protein>
    <recommendedName>
        <fullName evidence="3">Prepilin type IV endopeptidase peptidase domain-containing protein</fullName>
    </recommendedName>
</protein>
<comment type="caution">
    <text evidence="4">The sequence shown here is derived from an EMBL/GenBank/DDBJ whole genome shotgun (WGS) entry which is preliminary data.</text>
</comment>
<dbReference type="InterPro" id="IPR050882">
    <property type="entry name" value="Prepilin_peptidase/N-MTase"/>
</dbReference>
<feature type="transmembrane region" description="Helical" evidence="2">
    <location>
        <begin position="83"/>
        <end position="102"/>
    </location>
</feature>
<dbReference type="PANTHER" id="PTHR30487">
    <property type="entry name" value="TYPE 4 PREPILIN-LIKE PROTEINS LEADER PEPTIDE-PROCESSING ENZYME"/>
    <property type="match status" value="1"/>
</dbReference>
<comment type="similarity">
    <text evidence="1">Belongs to the peptidase A24 family.</text>
</comment>
<dbReference type="AlphaFoldDB" id="A0A1F5NZP9"/>
<keyword evidence="2" id="KW-0472">Membrane</keyword>
<feature type="transmembrane region" description="Helical" evidence="2">
    <location>
        <begin position="109"/>
        <end position="129"/>
    </location>
</feature>
<keyword evidence="2" id="KW-0812">Transmembrane</keyword>
<gene>
    <name evidence="4" type="ORF">A2846_00875</name>
</gene>
<reference evidence="4 5" key="1">
    <citation type="journal article" date="2016" name="Nat. Commun.">
        <title>Thousands of microbial genomes shed light on interconnected biogeochemical processes in an aquifer system.</title>
        <authorList>
            <person name="Anantharaman K."/>
            <person name="Brown C.T."/>
            <person name="Hug L.A."/>
            <person name="Sharon I."/>
            <person name="Castelle C.J."/>
            <person name="Probst A.J."/>
            <person name="Thomas B.C."/>
            <person name="Singh A."/>
            <person name="Wilkins M.J."/>
            <person name="Karaoz U."/>
            <person name="Brodie E.L."/>
            <person name="Williams K.H."/>
            <person name="Hubbard S.S."/>
            <person name="Banfield J.F."/>
        </authorList>
    </citation>
    <scope>NUCLEOTIDE SEQUENCE [LARGE SCALE GENOMIC DNA]</scope>
</reference>
<name>A0A1F5NZP9_9BACT</name>
<dbReference type="GO" id="GO:0005886">
    <property type="term" value="C:plasma membrane"/>
    <property type="evidence" value="ECO:0007669"/>
    <property type="project" value="TreeGrafter"/>
</dbReference>
<dbReference type="Pfam" id="PF01478">
    <property type="entry name" value="Peptidase_A24"/>
    <property type="match status" value="1"/>
</dbReference>
<proteinExistence type="inferred from homology"/>
<dbReference type="GO" id="GO:0004190">
    <property type="term" value="F:aspartic-type endopeptidase activity"/>
    <property type="evidence" value="ECO:0007669"/>
    <property type="project" value="InterPro"/>
</dbReference>
<evidence type="ECO:0000313" key="4">
    <source>
        <dbReference type="EMBL" id="OGE83098.1"/>
    </source>
</evidence>
<organism evidence="4 5">
    <name type="scientific">Candidatus Doudnabacteria bacterium RIFCSPHIGHO2_01_FULL_49_9</name>
    <dbReference type="NCBI Taxonomy" id="1817827"/>
    <lineage>
        <taxon>Bacteria</taxon>
        <taxon>Candidatus Doudnaibacteriota</taxon>
    </lineage>
</organism>
<sequence length="217" mass="23833">MFVLAAYFLVPVGRMAEIPYPRLSIWLLAILALILISVIDFRLRIIPDELNVFIAVLAAANLFALFVEGGFGAIKEGLYNSPFGAHAAVTGSFLGPSGMLLWPIDNLWLNFIFGAAFGGVFFGAIYYLSRGRAMGFGDVKFAFAAGLLLGFPDMVVATMIAFITGAIFGLFLIAIRRKKSMKDSLPFGPFIALGIITTVFFGYDLVNGYFRFFNWLF</sequence>
<dbReference type="PANTHER" id="PTHR30487:SF0">
    <property type="entry name" value="PREPILIN LEADER PEPTIDASE_N-METHYLTRANSFERASE-RELATED"/>
    <property type="match status" value="1"/>
</dbReference>
<dbReference type="Proteomes" id="UP000176339">
    <property type="component" value="Unassembled WGS sequence"/>
</dbReference>
<evidence type="ECO:0000256" key="1">
    <source>
        <dbReference type="ARBA" id="ARBA00005801"/>
    </source>
</evidence>
<feature type="transmembrane region" description="Helical" evidence="2">
    <location>
        <begin position="50"/>
        <end position="71"/>
    </location>
</feature>
<feature type="domain" description="Prepilin type IV endopeptidase peptidase" evidence="3">
    <location>
        <begin position="28"/>
        <end position="170"/>
    </location>
</feature>
<dbReference type="EMBL" id="MFEN01000051">
    <property type="protein sequence ID" value="OGE83098.1"/>
    <property type="molecule type" value="Genomic_DNA"/>
</dbReference>
<dbReference type="InterPro" id="IPR000045">
    <property type="entry name" value="Prepilin_IV_endopep_pep"/>
</dbReference>
<accession>A0A1F5NZP9</accession>